<evidence type="ECO:0000313" key="1">
    <source>
        <dbReference type="EMBL" id="SDD32060.1"/>
    </source>
</evidence>
<proteinExistence type="predicted"/>
<accession>A0A1G6TSL2</accession>
<dbReference type="Proteomes" id="UP000199467">
    <property type="component" value="Unassembled WGS sequence"/>
</dbReference>
<dbReference type="RefSeq" id="WP_017677572.1">
    <property type="nucleotide sequence ID" value="NZ_FMZQ01000014.1"/>
</dbReference>
<name>A0A1G6TSL2_9GAMM</name>
<reference evidence="2" key="1">
    <citation type="submission" date="2016-10" db="EMBL/GenBank/DDBJ databases">
        <authorList>
            <person name="Varghese N."/>
            <person name="Submissions S."/>
        </authorList>
    </citation>
    <scope>NUCLEOTIDE SEQUENCE [LARGE SCALE GENOMIC DNA]</scope>
    <source>
        <strain evidence="2">DSM 26382</strain>
    </source>
</reference>
<evidence type="ECO:0000313" key="2">
    <source>
        <dbReference type="Proteomes" id="UP000199467"/>
    </source>
</evidence>
<sequence length="104" mass="11646">MNNNTQFLISIPFQTAWRPADRGLMTACSNYQDKDYQGNWAPETMTPYDLPNNTPDAPVVYFATTRYRALGVPFHRLLLATLVDGQQLPGAAQSSMFPASRLYG</sequence>
<dbReference type="AlphaFoldDB" id="A0A1G6TSL2"/>
<gene>
    <name evidence="1" type="ORF">SAMN05216576_11483</name>
</gene>
<organism evidence="1 2">
    <name type="scientific">Ectopseudomonas chengduensis</name>
    <dbReference type="NCBI Taxonomy" id="489632"/>
    <lineage>
        <taxon>Bacteria</taxon>
        <taxon>Pseudomonadati</taxon>
        <taxon>Pseudomonadota</taxon>
        <taxon>Gammaproteobacteria</taxon>
        <taxon>Pseudomonadales</taxon>
        <taxon>Pseudomonadaceae</taxon>
        <taxon>Ectopseudomonas</taxon>
    </lineage>
</organism>
<keyword evidence="2" id="KW-1185">Reference proteome</keyword>
<protein>
    <submittedName>
        <fullName evidence="1">Uncharacterized protein</fullName>
    </submittedName>
</protein>
<dbReference type="EMBL" id="FMZQ01000014">
    <property type="protein sequence ID" value="SDD32060.1"/>
    <property type="molecule type" value="Genomic_DNA"/>
</dbReference>